<sequence length="100" mass="11725">MNLYEEDYEKITHCAANNFTLSEIAVILLQDPEEFQAEYDREHSEIRKRFLVGRLESENTITQSLRDNAEGGNITAVQIFDNKRKEKDFQAAKDRILFLK</sequence>
<dbReference type="EMBL" id="QOVL01000005">
    <property type="protein sequence ID" value="RXG32045.1"/>
    <property type="molecule type" value="Genomic_DNA"/>
</dbReference>
<proteinExistence type="predicted"/>
<reference evidence="1 2" key="1">
    <citation type="submission" date="2018-07" db="EMBL/GenBank/DDBJ databases">
        <title>Leeuwenhoekiella genomics.</title>
        <authorList>
            <person name="Tahon G."/>
            <person name="Willems A."/>
        </authorList>
    </citation>
    <scope>NUCLEOTIDE SEQUENCE [LARGE SCALE GENOMIC DNA]</scope>
    <source>
        <strain evidence="1 2">LMG 1345</strain>
    </source>
</reference>
<name>A0A4Q0PQC3_9FLAO</name>
<accession>A0A4Q0PQC3</accession>
<protein>
    <submittedName>
        <fullName evidence="1">Uncharacterized protein</fullName>
    </submittedName>
</protein>
<evidence type="ECO:0000313" key="1">
    <source>
        <dbReference type="EMBL" id="RXG32045.1"/>
    </source>
</evidence>
<evidence type="ECO:0000313" key="2">
    <source>
        <dbReference type="Proteomes" id="UP000290608"/>
    </source>
</evidence>
<dbReference type="AlphaFoldDB" id="A0A4Q0PQC3"/>
<organism evidence="1 2">
    <name type="scientific">Leeuwenhoekiella marinoflava</name>
    <dbReference type="NCBI Taxonomy" id="988"/>
    <lineage>
        <taxon>Bacteria</taxon>
        <taxon>Pseudomonadati</taxon>
        <taxon>Bacteroidota</taxon>
        <taxon>Flavobacteriia</taxon>
        <taxon>Flavobacteriales</taxon>
        <taxon>Flavobacteriaceae</taxon>
        <taxon>Leeuwenhoekiella</taxon>
    </lineage>
</organism>
<gene>
    <name evidence="1" type="ORF">DSL99_1350</name>
</gene>
<dbReference type="RefSeq" id="WP_073098519.1">
    <property type="nucleotide sequence ID" value="NZ_QOVL01000005.1"/>
</dbReference>
<dbReference type="Proteomes" id="UP000290608">
    <property type="component" value="Unassembled WGS sequence"/>
</dbReference>
<dbReference type="STRING" id="1122159.SAMN02745246_01405"/>
<comment type="caution">
    <text evidence="1">The sequence shown here is derived from an EMBL/GenBank/DDBJ whole genome shotgun (WGS) entry which is preliminary data.</text>
</comment>